<accession>A0A6N6MBX8</accession>
<feature type="transmembrane region" description="Helical" evidence="1">
    <location>
        <begin position="39"/>
        <end position="60"/>
    </location>
</feature>
<dbReference type="InterPro" id="IPR036465">
    <property type="entry name" value="vWFA_dom_sf"/>
</dbReference>
<keyword evidence="1" id="KW-0812">Transmembrane</keyword>
<feature type="transmembrane region" description="Helical" evidence="1">
    <location>
        <begin position="7"/>
        <end position="27"/>
    </location>
</feature>
<dbReference type="OrthoDB" id="9763076at2"/>
<dbReference type="AlphaFoldDB" id="A0A6N6MBX8"/>
<keyword evidence="1" id="KW-0472">Membrane</keyword>
<protein>
    <submittedName>
        <fullName evidence="2">VWA domain-containing protein</fullName>
    </submittedName>
</protein>
<dbReference type="SUPFAM" id="SSF53300">
    <property type="entry name" value="vWA-like"/>
    <property type="match status" value="1"/>
</dbReference>
<dbReference type="Proteomes" id="UP000435357">
    <property type="component" value="Unassembled WGS sequence"/>
</dbReference>
<dbReference type="PANTHER" id="PTHR37947:SF1">
    <property type="entry name" value="BLL2462 PROTEIN"/>
    <property type="match status" value="1"/>
</dbReference>
<proteinExistence type="predicted"/>
<keyword evidence="3" id="KW-1185">Reference proteome</keyword>
<dbReference type="RefSeq" id="WP_151167154.1">
    <property type="nucleotide sequence ID" value="NZ_WACR01000004.1"/>
</dbReference>
<dbReference type="PANTHER" id="PTHR37947">
    <property type="entry name" value="BLL2462 PROTEIN"/>
    <property type="match status" value="1"/>
</dbReference>
<evidence type="ECO:0000256" key="1">
    <source>
        <dbReference type="SAM" id="Phobius"/>
    </source>
</evidence>
<gene>
    <name evidence="2" type="ORF">F3059_05620</name>
</gene>
<dbReference type="EMBL" id="WACR01000004">
    <property type="protein sequence ID" value="KAB1064834.1"/>
    <property type="molecule type" value="Genomic_DNA"/>
</dbReference>
<sequence length="695" mass="78503">MSITTEYSLWLIIGCIALAALYTYLLYSPNKSTKPFSKTAIWALSAFRFISVFVLSFLLLNPLLKTTVSESEKARVVVAVDNSQSIVLNKDSNFFENQFRSDLDNFFTKLQDRYQVEKLVFGGEVSELQSADSLNFSDPYTNHQAVIENVDETHGYSNLGAMIVATDGLTNEGRNPLYYQKTNNFPIYTVGMGDSSRQRDVLIRKVRHNDLAFLGNTFPVEVMAAANDFEGNDVKVEIKQNGNVLKSKTFSVSKRNEFKSFEFQLEAKEPGVQKYTVSLSRLDGELTYVNNTREYYIEVIDNRSKILFVSSAPHPDIGAMVRSLKPLENYELQTHLAISDEELPNLEQFQLVIASNIFGDQHNELRRDITESDIPVLWHGGLNLSAGNMSDIGMGMELSRVSNQVSDVMASASNQFDLFEISEKLNERIESFPPLKMTFGNYNSTGGLSTIYFQQVGNVVTDQPLVAFQSGSDRKQGIILGDGLFRWRLFDYAQNGDAAAFDELIRKSVQFLLTKEDKSRFRLSYENQFSIAQRVEIGASLYDPSYELTNEPDVELTINRNGEEVPYTMSRRGDRYVLDLGFMEPGEYTFTAATSLAGDQFSRSGKFTVKSISVESQKTRADFGLLMALADRNNGSFHSARELDQLADELLAKDFPTVAHKHDEYADVIELEWLFFVILLLLTAEWATRKYQGGY</sequence>
<comment type="caution">
    <text evidence="2">The sequence shown here is derived from an EMBL/GenBank/DDBJ whole genome shotgun (WGS) entry which is preliminary data.</text>
</comment>
<name>A0A6N6MBX8_9FLAO</name>
<reference evidence="2 3" key="1">
    <citation type="submission" date="2019-09" db="EMBL/GenBank/DDBJ databases">
        <title>Genomes of Cryomorphaceae.</title>
        <authorList>
            <person name="Bowman J.P."/>
        </authorList>
    </citation>
    <scope>NUCLEOTIDE SEQUENCE [LARGE SCALE GENOMIC DNA]</scope>
    <source>
        <strain evidence="2 3">KCTC 52047</strain>
    </source>
</reference>
<organism evidence="2 3">
    <name type="scientific">Salibacter halophilus</name>
    <dbReference type="NCBI Taxonomy" id="1803916"/>
    <lineage>
        <taxon>Bacteria</taxon>
        <taxon>Pseudomonadati</taxon>
        <taxon>Bacteroidota</taxon>
        <taxon>Flavobacteriia</taxon>
        <taxon>Flavobacteriales</taxon>
        <taxon>Salibacteraceae</taxon>
        <taxon>Salibacter</taxon>
    </lineage>
</organism>
<evidence type="ECO:0000313" key="3">
    <source>
        <dbReference type="Proteomes" id="UP000435357"/>
    </source>
</evidence>
<keyword evidence="1" id="KW-1133">Transmembrane helix</keyword>
<evidence type="ECO:0000313" key="2">
    <source>
        <dbReference type="EMBL" id="KAB1064834.1"/>
    </source>
</evidence>